<sequence>MFKRLFSNERTLEKIVYLPPLKTTYLNSNNALHFLSILIDLRVENIKIGIRNYSMTYWDKLDITTCIAEEKKSVLLNNIELNLEADTHDIDFQWKDEVTFMLSIYNKRIAGIVGVILIGKIPINKKPLLISSSKANKAD</sequence>
<dbReference type="Proteomes" id="UP001589838">
    <property type="component" value="Unassembled WGS sequence"/>
</dbReference>
<comment type="caution">
    <text evidence="1">The sequence shown here is derived from an EMBL/GenBank/DDBJ whole genome shotgun (WGS) entry which is preliminary data.</text>
</comment>
<protein>
    <submittedName>
        <fullName evidence="1">Uncharacterized protein</fullName>
    </submittedName>
</protein>
<evidence type="ECO:0000313" key="2">
    <source>
        <dbReference type="Proteomes" id="UP001589838"/>
    </source>
</evidence>
<reference evidence="1 2" key="1">
    <citation type="submission" date="2024-09" db="EMBL/GenBank/DDBJ databases">
        <authorList>
            <person name="Sun Q."/>
            <person name="Mori K."/>
        </authorList>
    </citation>
    <scope>NUCLEOTIDE SEQUENCE [LARGE SCALE GENOMIC DNA]</scope>
    <source>
        <strain evidence="1 2">NCAIM B.02610</strain>
    </source>
</reference>
<organism evidence="1 2">
    <name type="scientific">Halalkalibacter kiskunsagensis</name>
    <dbReference type="NCBI Taxonomy" id="1548599"/>
    <lineage>
        <taxon>Bacteria</taxon>
        <taxon>Bacillati</taxon>
        <taxon>Bacillota</taxon>
        <taxon>Bacilli</taxon>
        <taxon>Bacillales</taxon>
        <taxon>Bacillaceae</taxon>
        <taxon>Halalkalibacter</taxon>
    </lineage>
</organism>
<proteinExistence type="predicted"/>
<evidence type="ECO:0000313" key="1">
    <source>
        <dbReference type="EMBL" id="MFC0470511.1"/>
    </source>
</evidence>
<name>A0ABV6KB21_9BACI</name>
<dbReference type="RefSeq" id="WP_335961547.1">
    <property type="nucleotide sequence ID" value="NZ_JAXBLX010000018.1"/>
</dbReference>
<keyword evidence="2" id="KW-1185">Reference proteome</keyword>
<dbReference type="EMBL" id="JBHLUX010000023">
    <property type="protein sequence ID" value="MFC0470511.1"/>
    <property type="molecule type" value="Genomic_DNA"/>
</dbReference>
<accession>A0ABV6KB21</accession>
<gene>
    <name evidence="1" type="ORF">ACFFHM_08380</name>
</gene>